<feature type="domain" description="C2H2-type" evidence="9">
    <location>
        <begin position="614"/>
        <end position="644"/>
    </location>
</feature>
<name>A0AA39YFP6_9PEZI</name>
<keyword evidence="4" id="KW-0862">Zinc</keyword>
<dbReference type="PROSITE" id="PS00028">
    <property type="entry name" value="ZINC_FINGER_C2H2_1"/>
    <property type="match status" value="3"/>
</dbReference>
<protein>
    <recommendedName>
        <fullName evidence="9">C2H2-type domain-containing protein</fullName>
    </recommendedName>
</protein>
<feature type="domain" description="C2H2-type" evidence="9">
    <location>
        <begin position="645"/>
        <end position="677"/>
    </location>
</feature>
<dbReference type="PANTHER" id="PTHR35391">
    <property type="entry name" value="C2H2-TYPE DOMAIN-CONTAINING PROTEIN-RELATED"/>
    <property type="match status" value="1"/>
</dbReference>
<dbReference type="PROSITE" id="PS50157">
    <property type="entry name" value="ZINC_FINGER_C2H2_2"/>
    <property type="match status" value="4"/>
</dbReference>
<evidence type="ECO:0000256" key="8">
    <source>
        <dbReference type="SAM" id="MobiDB-lite"/>
    </source>
</evidence>
<dbReference type="SUPFAM" id="SSF57667">
    <property type="entry name" value="beta-beta-alpha zinc fingers"/>
    <property type="match status" value="2"/>
</dbReference>
<sequence>MVGHEQTANDPPSISVLVARGLSSLGLFLDSIADDAAASSSASSHLARLKLWAGNLGAHRSSGALSLEYRLRDASSIRNHVVALLQDLCESIDTAISTARGDVGSDGEHGDIQDQTDRDLDDYFLDEDDPDASEVDQILADIGHTIDCLLRLSITIRNPAPHDRFKSRAGTEIAKVFEQWDTKHVQDKFPAVSATVSGRLGRAIAWHRQYFKYREEHHAKLAQGLDATGSARAKSTTVASSIPNHLKDPEFVEFSELADENKSQVSRTSYAPSTFDPTQLRVPPIPKAHLGGLFECPFCRMVVSIENRREWKIHVFRDLRPYMCLVEKCQTPEQQYQRRSDWINHMKQDHWRIWNCAFGCPENFSTADEFEQHAREAHQTTENLDVLRNLSARPHPERAKGQCPLCQEFRITSDRQYSSHVGAHLETLALFALPDTGMEEDEEDESGISGDSESLEKAESISDMGIDSEISRKVDDPESGVGDEGRFLRECGLPREWGPDVYPNQGGSEFQGHRQSPTESSEDKNSVGTGHEGTASHKEETAGTETNSYDRWSDDNSINRPLRMPRPRRAPRRLTTQAEANFQCEVKGCGKLFSRSYNFKAHMETHEEKREYPFPCTVGECNKKFVRKTDLQRHHQAVHMRERNHQCEYCSRLFARKDTLRRHMEDGCSKRFLGRKESPTRRERVTGQVPPRAEVNSERRSDVDGHSDGGTVTTIFCDAPECRYIPFPSAEALENHLIDCHNQSFKSEEGVEMDQGAEKGVATVKIGGV</sequence>
<evidence type="ECO:0000256" key="1">
    <source>
        <dbReference type="ARBA" id="ARBA00022723"/>
    </source>
</evidence>
<dbReference type="Pfam" id="PF00096">
    <property type="entry name" value="zf-C2H2"/>
    <property type="match status" value="3"/>
</dbReference>
<feature type="compositionally biased region" description="Polar residues" evidence="8">
    <location>
        <begin position="505"/>
        <end position="519"/>
    </location>
</feature>
<keyword evidence="3 7" id="KW-0863">Zinc-finger</keyword>
<evidence type="ECO:0000313" key="11">
    <source>
        <dbReference type="Proteomes" id="UP001174936"/>
    </source>
</evidence>
<dbReference type="EMBL" id="JAULSV010000002">
    <property type="protein sequence ID" value="KAK0651025.1"/>
    <property type="molecule type" value="Genomic_DNA"/>
</dbReference>
<keyword evidence="5" id="KW-0805">Transcription regulation</keyword>
<dbReference type="Gene3D" id="3.30.160.60">
    <property type="entry name" value="Classic Zinc Finger"/>
    <property type="match status" value="3"/>
</dbReference>
<proteinExistence type="predicted"/>
<feature type="region of interest" description="Disordered" evidence="8">
    <location>
        <begin position="675"/>
        <end position="710"/>
    </location>
</feature>
<feature type="domain" description="C2H2-type" evidence="9">
    <location>
        <begin position="354"/>
        <end position="383"/>
    </location>
</feature>
<keyword evidence="2" id="KW-0677">Repeat</keyword>
<feature type="compositionally biased region" description="Basic and acidic residues" evidence="8">
    <location>
        <begin position="675"/>
        <end position="685"/>
    </location>
</feature>
<feature type="region of interest" description="Disordered" evidence="8">
    <location>
        <begin position="438"/>
        <end position="571"/>
    </location>
</feature>
<evidence type="ECO:0000259" key="9">
    <source>
        <dbReference type="PROSITE" id="PS50157"/>
    </source>
</evidence>
<dbReference type="InterPro" id="IPR036236">
    <property type="entry name" value="Znf_C2H2_sf"/>
</dbReference>
<dbReference type="GO" id="GO:0008270">
    <property type="term" value="F:zinc ion binding"/>
    <property type="evidence" value="ECO:0007669"/>
    <property type="project" value="UniProtKB-KW"/>
</dbReference>
<dbReference type="PANTHER" id="PTHR35391:SF7">
    <property type="entry name" value="C2H2-TYPE DOMAIN-CONTAINING PROTEIN"/>
    <property type="match status" value="1"/>
</dbReference>
<dbReference type="Pfam" id="PF26082">
    <property type="entry name" value="zf-C2H2_AcuF"/>
    <property type="match status" value="1"/>
</dbReference>
<accession>A0AA39YFP6</accession>
<dbReference type="Proteomes" id="UP001174936">
    <property type="component" value="Unassembled WGS sequence"/>
</dbReference>
<reference evidence="10" key="1">
    <citation type="submission" date="2023-06" db="EMBL/GenBank/DDBJ databases">
        <title>Genome-scale phylogeny and comparative genomics of the fungal order Sordariales.</title>
        <authorList>
            <consortium name="Lawrence Berkeley National Laboratory"/>
            <person name="Hensen N."/>
            <person name="Bonometti L."/>
            <person name="Westerberg I."/>
            <person name="Brannstrom I.O."/>
            <person name="Guillou S."/>
            <person name="Cros-Aarteil S."/>
            <person name="Calhoun S."/>
            <person name="Haridas S."/>
            <person name="Kuo A."/>
            <person name="Mondo S."/>
            <person name="Pangilinan J."/>
            <person name="Riley R."/>
            <person name="Labutti K."/>
            <person name="Andreopoulos B."/>
            <person name="Lipzen A."/>
            <person name="Chen C."/>
            <person name="Yanf M."/>
            <person name="Daum C."/>
            <person name="Ng V."/>
            <person name="Clum A."/>
            <person name="Steindorff A."/>
            <person name="Ohm R."/>
            <person name="Martin F."/>
            <person name="Silar P."/>
            <person name="Natvig D."/>
            <person name="Lalanne C."/>
            <person name="Gautier V."/>
            <person name="Ament-Velasquez S.L."/>
            <person name="Kruys A."/>
            <person name="Hutchinson M.I."/>
            <person name="Powell A.J."/>
            <person name="Barry K."/>
            <person name="Miller A.N."/>
            <person name="Grigoriev I.V."/>
            <person name="Debuchy R."/>
            <person name="Gladieux P."/>
            <person name="Thoren M.H."/>
            <person name="Johannesson H."/>
        </authorList>
    </citation>
    <scope>NUCLEOTIDE SEQUENCE</scope>
    <source>
        <strain evidence="10">SMH2532-1</strain>
    </source>
</reference>
<feature type="compositionally biased region" description="Basic and acidic residues" evidence="8">
    <location>
        <begin position="483"/>
        <end position="493"/>
    </location>
</feature>
<evidence type="ECO:0000256" key="7">
    <source>
        <dbReference type="PROSITE-ProRule" id="PRU00042"/>
    </source>
</evidence>
<feature type="compositionally biased region" description="Basic and acidic residues" evidence="8">
    <location>
        <begin position="695"/>
        <end position="707"/>
    </location>
</feature>
<keyword evidence="11" id="KW-1185">Reference proteome</keyword>
<dbReference type="InterPro" id="IPR013087">
    <property type="entry name" value="Znf_C2H2_type"/>
</dbReference>
<dbReference type="SMART" id="SM00355">
    <property type="entry name" value="ZnF_C2H2"/>
    <property type="match status" value="7"/>
</dbReference>
<keyword evidence="6" id="KW-0804">Transcription</keyword>
<dbReference type="AlphaFoldDB" id="A0AA39YFP6"/>
<feature type="compositionally biased region" description="Polar residues" evidence="8">
    <location>
        <begin position="543"/>
        <end position="559"/>
    </location>
</feature>
<evidence type="ECO:0000256" key="4">
    <source>
        <dbReference type="ARBA" id="ARBA00022833"/>
    </source>
</evidence>
<comment type="caution">
    <text evidence="10">The sequence shown here is derived from an EMBL/GenBank/DDBJ whole genome shotgun (WGS) entry which is preliminary data.</text>
</comment>
<gene>
    <name evidence="10" type="ORF">B0T16DRAFT_367005</name>
</gene>
<organism evidence="10 11">
    <name type="scientific">Cercophora newfieldiana</name>
    <dbReference type="NCBI Taxonomy" id="92897"/>
    <lineage>
        <taxon>Eukaryota</taxon>
        <taxon>Fungi</taxon>
        <taxon>Dikarya</taxon>
        <taxon>Ascomycota</taxon>
        <taxon>Pezizomycotina</taxon>
        <taxon>Sordariomycetes</taxon>
        <taxon>Sordariomycetidae</taxon>
        <taxon>Sordariales</taxon>
        <taxon>Lasiosphaeriaceae</taxon>
        <taxon>Cercophora</taxon>
    </lineage>
</organism>
<feature type="domain" description="C2H2-type" evidence="9">
    <location>
        <begin position="582"/>
        <end position="611"/>
    </location>
</feature>
<keyword evidence="1" id="KW-0479">Metal-binding</keyword>
<evidence type="ECO:0000256" key="6">
    <source>
        <dbReference type="ARBA" id="ARBA00023163"/>
    </source>
</evidence>
<evidence type="ECO:0000256" key="2">
    <source>
        <dbReference type="ARBA" id="ARBA00022737"/>
    </source>
</evidence>
<evidence type="ECO:0000256" key="5">
    <source>
        <dbReference type="ARBA" id="ARBA00023015"/>
    </source>
</evidence>
<evidence type="ECO:0000256" key="3">
    <source>
        <dbReference type="ARBA" id="ARBA00022771"/>
    </source>
</evidence>
<dbReference type="InterPro" id="IPR058925">
    <property type="entry name" value="zf-C2H2_AcuF"/>
</dbReference>
<evidence type="ECO:0000313" key="10">
    <source>
        <dbReference type="EMBL" id="KAK0651025.1"/>
    </source>
</evidence>
<dbReference type="FunFam" id="3.30.160.60:FF:000032">
    <property type="entry name" value="Krueppel-like factor 4"/>
    <property type="match status" value="1"/>
</dbReference>